<evidence type="ECO:0000256" key="2">
    <source>
        <dbReference type="SAM" id="SignalP"/>
    </source>
</evidence>
<feature type="signal peptide" evidence="2">
    <location>
        <begin position="1"/>
        <end position="18"/>
    </location>
</feature>
<evidence type="ECO:0000256" key="1">
    <source>
        <dbReference type="SAM" id="MobiDB-lite"/>
    </source>
</evidence>
<feature type="region of interest" description="Disordered" evidence="1">
    <location>
        <begin position="18"/>
        <end position="104"/>
    </location>
</feature>
<keyword evidence="2" id="KW-0732">Signal</keyword>
<feature type="compositionally biased region" description="Polar residues" evidence="1">
    <location>
        <begin position="41"/>
        <end position="58"/>
    </location>
</feature>
<feature type="chain" id="PRO_5045124444" evidence="2">
    <location>
        <begin position="19"/>
        <end position="168"/>
    </location>
</feature>
<feature type="compositionally biased region" description="Polar residues" evidence="1">
    <location>
        <begin position="95"/>
        <end position="104"/>
    </location>
</feature>
<feature type="compositionally biased region" description="Acidic residues" evidence="1">
    <location>
        <begin position="61"/>
        <end position="89"/>
    </location>
</feature>
<keyword evidence="4" id="KW-1185">Reference proteome</keyword>
<evidence type="ECO:0000313" key="4">
    <source>
        <dbReference type="Proteomes" id="UP001648503"/>
    </source>
</evidence>
<evidence type="ECO:0000313" key="3">
    <source>
        <dbReference type="EMBL" id="KAH6587366.1"/>
    </source>
</evidence>
<organism evidence="3 4">
    <name type="scientific">Batrachochytrium salamandrivorans</name>
    <dbReference type="NCBI Taxonomy" id="1357716"/>
    <lineage>
        <taxon>Eukaryota</taxon>
        <taxon>Fungi</taxon>
        <taxon>Fungi incertae sedis</taxon>
        <taxon>Chytridiomycota</taxon>
        <taxon>Chytridiomycota incertae sedis</taxon>
        <taxon>Chytridiomycetes</taxon>
        <taxon>Rhizophydiales</taxon>
        <taxon>Rhizophydiales incertae sedis</taxon>
        <taxon>Batrachochytrium</taxon>
    </lineage>
</organism>
<accession>A0ABQ8EWS7</accession>
<name>A0ABQ8EWS7_9FUNG</name>
<protein>
    <submittedName>
        <fullName evidence="3">Uncharacterized protein</fullName>
    </submittedName>
</protein>
<sequence>MKLISFAVLSFLAVTVSANPPHNTDTDAMDQSPDPQEFTDADTQGAQQSQESDAQNMGQPPDDDAQNMDQPPDDDTQDVDQSSDDDTQEMDQPQDAATHSAQQPQLFRFRNTQHHHIARSKSARTYYVQLLQTELDIERSTVSFEHRNTVNWKDAEKEYDIIIQKYSH</sequence>
<comment type="caution">
    <text evidence="3">The sequence shown here is derived from an EMBL/GenBank/DDBJ whole genome shotgun (WGS) entry which is preliminary data.</text>
</comment>
<dbReference type="EMBL" id="JAFCIX010000565">
    <property type="protein sequence ID" value="KAH6587366.1"/>
    <property type="molecule type" value="Genomic_DNA"/>
</dbReference>
<gene>
    <name evidence="3" type="ORF">BASA50_001295</name>
</gene>
<proteinExistence type="predicted"/>
<reference evidence="3 4" key="1">
    <citation type="submission" date="2021-02" db="EMBL/GenBank/DDBJ databases">
        <title>Variation within the Batrachochytrium salamandrivorans European outbreak.</title>
        <authorList>
            <person name="Kelly M."/>
            <person name="Pasmans F."/>
            <person name="Shea T.P."/>
            <person name="Munoz J.F."/>
            <person name="Carranza S."/>
            <person name="Cuomo C.A."/>
            <person name="Martel A."/>
        </authorList>
    </citation>
    <scope>NUCLEOTIDE SEQUENCE [LARGE SCALE GENOMIC DNA]</scope>
    <source>
        <strain evidence="3 4">AMFP18/2</strain>
    </source>
</reference>
<dbReference type="Proteomes" id="UP001648503">
    <property type="component" value="Unassembled WGS sequence"/>
</dbReference>